<dbReference type="EMBL" id="JAAGMN010001155">
    <property type="protein sequence ID" value="NEE07048.1"/>
    <property type="molecule type" value="Genomic_DNA"/>
</dbReference>
<proteinExistence type="predicted"/>
<accession>A0A6G3WNG4</accession>
<evidence type="ECO:0000313" key="1">
    <source>
        <dbReference type="EMBL" id="NEE07048.1"/>
    </source>
</evidence>
<dbReference type="AlphaFoldDB" id="A0A6G3WNG4"/>
<sequence>MALHRDPVVGLSPSPADAHLPYVPTVDLLTALLAIVRADERDLRPSPNNLVPLSCNEIQRLFITLVIRPVRAAAHWRGWSTWRRRHQARSRTRWPVAAARTRCHPARTLGSWSS</sequence>
<protein>
    <submittedName>
        <fullName evidence="1">Uncharacterized protein</fullName>
    </submittedName>
</protein>
<gene>
    <name evidence="1" type="ORF">G3M58_11405</name>
</gene>
<organism evidence="1">
    <name type="scientific">Streptomyces sp. SID7499</name>
    <dbReference type="NCBI Taxonomy" id="2706086"/>
    <lineage>
        <taxon>Bacteria</taxon>
        <taxon>Bacillati</taxon>
        <taxon>Actinomycetota</taxon>
        <taxon>Actinomycetes</taxon>
        <taxon>Kitasatosporales</taxon>
        <taxon>Streptomycetaceae</taxon>
        <taxon>Streptomyces</taxon>
    </lineage>
</organism>
<name>A0A6G3WNG4_9ACTN</name>
<reference evidence="1" key="1">
    <citation type="submission" date="2020-01" db="EMBL/GenBank/DDBJ databases">
        <title>Insect and environment-associated Actinomycetes.</title>
        <authorList>
            <person name="Currrie C."/>
            <person name="Chevrette M."/>
            <person name="Carlson C."/>
            <person name="Stubbendieck R."/>
            <person name="Wendt-Pienkowski E."/>
        </authorList>
    </citation>
    <scope>NUCLEOTIDE SEQUENCE</scope>
    <source>
        <strain evidence="1">SID7499</strain>
    </source>
</reference>
<comment type="caution">
    <text evidence="1">The sequence shown here is derived from an EMBL/GenBank/DDBJ whole genome shotgun (WGS) entry which is preliminary data.</text>
</comment>
<feature type="non-terminal residue" evidence="1">
    <location>
        <position position="114"/>
    </location>
</feature>